<feature type="region of interest" description="Disordered" evidence="1">
    <location>
        <begin position="485"/>
        <end position="511"/>
    </location>
</feature>
<evidence type="ECO:0000256" key="1">
    <source>
        <dbReference type="SAM" id="MobiDB-lite"/>
    </source>
</evidence>
<dbReference type="PANTHER" id="PTHR42852:SF13">
    <property type="entry name" value="PROTEIN DIPZ"/>
    <property type="match status" value="1"/>
</dbReference>
<feature type="domain" description="Thioredoxin" evidence="2">
    <location>
        <begin position="329"/>
        <end position="478"/>
    </location>
</feature>
<gene>
    <name evidence="3" type="ORF">NCTC11661_00882</name>
</gene>
<evidence type="ECO:0000313" key="3">
    <source>
        <dbReference type="EMBL" id="SSZ47216.1"/>
    </source>
</evidence>
<dbReference type="InterPro" id="IPR013740">
    <property type="entry name" value="Redoxin"/>
</dbReference>
<dbReference type="GO" id="GO:0016491">
    <property type="term" value="F:oxidoreductase activity"/>
    <property type="evidence" value="ECO:0007669"/>
    <property type="project" value="InterPro"/>
</dbReference>
<sequence>MRKLIGLFVLGLLFIACSKKIEIEGTVKGGSPLERLEITEASGVATLPLINIGADEKGKFTGSFEAPKNGMYLLSYGGQQNIFFLKRGQKFEFQGVAGTFPTEFTIKGDAYANNEFLKEAQKALLERTKRVDIMQELQKGEENFVAVFTKIQNELEKKFDELAEKHKADKEVLQWKKADLRTGILSVIPQVIMMKKQTSGNPNYKPHKSLADFENKLQDNSDELLKEHPLYRQYLLSKISDDFQKFVEKNQGKVEQSTTQLFVDFLKGRKELTQTAKDYLTAFIIAQYELSQNTTEDNKKKLNDLIEKEIKDTSVKENMKKLLFVIGGFSKGEEAPKATLKTSDGKSFSLDSQKGKPTLLVTYASWTPMLQEINMPIIKQMVDFYKSKFNVVYINFDDTEAQFKKTSSALLKGYHGTPAYAEGGLSSEFAKKYGIYAFKLAPGLLVLDKEGKIAGPSFYNPGEQEFVKLMDQLSGLKAPEISQDGVSLQNDLLSPPTSGETPAAETPKTEK</sequence>
<dbReference type="InterPro" id="IPR050553">
    <property type="entry name" value="Thioredoxin_ResA/DsbE_sf"/>
</dbReference>
<proteinExistence type="predicted"/>
<evidence type="ECO:0000259" key="2">
    <source>
        <dbReference type="PROSITE" id="PS51352"/>
    </source>
</evidence>
<dbReference type="Pfam" id="PF08534">
    <property type="entry name" value="Redoxin"/>
    <property type="match status" value="1"/>
</dbReference>
<dbReference type="PANTHER" id="PTHR42852">
    <property type="entry name" value="THIOL:DISULFIDE INTERCHANGE PROTEIN DSBE"/>
    <property type="match status" value="1"/>
</dbReference>
<dbReference type="RefSeq" id="WP_002686375.1">
    <property type="nucleotide sequence ID" value="NZ_UFTJ01000001.1"/>
</dbReference>
<dbReference type="SUPFAM" id="SSF52833">
    <property type="entry name" value="Thioredoxin-like"/>
    <property type="match status" value="1"/>
</dbReference>
<dbReference type="PROSITE" id="PS51352">
    <property type="entry name" value="THIOREDOXIN_2"/>
    <property type="match status" value="1"/>
</dbReference>
<protein>
    <submittedName>
        <fullName evidence="3">Redoxin</fullName>
    </submittedName>
</protein>
<accession>A0A376C002</accession>
<reference evidence="3 4" key="1">
    <citation type="submission" date="2018-06" db="EMBL/GenBank/DDBJ databases">
        <authorList>
            <consortium name="Pathogen Informatics"/>
            <person name="Doyle S."/>
        </authorList>
    </citation>
    <scope>NUCLEOTIDE SEQUENCE [LARGE SCALE GENOMIC DNA]</scope>
    <source>
        <strain evidence="3 4">NCTC11661</strain>
    </source>
</reference>
<organism evidence="3 4">
    <name type="scientific">Bergeyella zoohelcum</name>
    <dbReference type="NCBI Taxonomy" id="1015"/>
    <lineage>
        <taxon>Bacteria</taxon>
        <taxon>Pseudomonadati</taxon>
        <taxon>Bacteroidota</taxon>
        <taxon>Flavobacteriia</taxon>
        <taxon>Flavobacteriales</taxon>
        <taxon>Weeksellaceae</taxon>
        <taxon>Bergeyella</taxon>
    </lineage>
</organism>
<dbReference type="CDD" id="cd02966">
    <property type="entry name" value="TlpA_like_family"/>
    <property type="match status" value="1"/>
</dbReference>
<dbReference type="InterPro" id="IPR013766">
    <property type="entry name" value="Thioredoxin_domain"/>
</dbReference>
<dbReference type="EMBL" id="UFTJ01000001">
    <property type="protein sequence ID" value="SSZ47216.1"/>
    <property type="molecule type" value="Genomic_DNA"/>
</dbReference>
<dbReference type="PROSITE" id="PS51257">
    <property type="entry name" value="PROKAR_LIPOPROTEIN"/>
    <property type="match status" value="1"/>
</dbReference>
<dbReference type="AlphaFoldDB" id="A0A376C002"/>
<name>A0A376C002_9FLAO</name>
<dbReference type="InterPro" id="IPR036249">
    <property type="entry name" value="Thioredoxin-like_sf"/>
</dbReference>
<dbReference type="Proteomes" id="UP000255515">
    <property type="component" value="Unassembled WGS sequence"/>
</dbReference>
<feature type="compositionally biased region" description="Polar residues" evidence="1">
    <location>
        <begin position="485"/>
        <end position="500"/>
    </location>
</feature>
<dbReference type="Gene3D" id="3.40.30.10">
    <property type="entry name" value="Glutaredoxin"/>
    <property type="match status" value="1"/>
</dbReference>
<evidence type="ECO:0000313" key="4">
    <source>
        <dbReference type="Proteomes" id="UP000255515"/>
    </source>
</evidence>